<accession>A0A929FBY5</accession>
<keyword evidence="14" id="KW-1185">Reference proteome</keyword>
<name>A0A929FBY5_LEPEC</name>
<dbReference type="InterPro" id="IPR016132">
    <property type="entry name" value="Phyto_chromo_attachment"/>
</dbReference>
<dbReference type="Proteomes" id="UP000615026">
    <property type="component" value="Unassembled WGS sequence"/>
</dbReference>
<evidence type="ECO:0000259" key="12">
    <source>
        <dbReference type="PROSITE" id="PS50110"/>
    </source>
</evidence>
<dbReference type="SMART" id="SM00387">
    <property type="entry name" value="HATPase_c"/>
    <property type="match status" value="1"/>
</dbReference>
<keyword evidence="7" id="KW-0902">Two-component regulatory system</keyword>
<dbReference type="CDD" id="cd00156">
    <property type="entry name" value="REC"/>
    <property type="match status" value="1"/>
</dbReference>
<gene>
    <name evidence="13" type="ORF">IQ260_23150</name>
</gene>
<dbReference type="InterPro" id="IPR003018">
    <property type="entry name" value="GAF"/>
</dbReference>
<feature type="coiled-coil region" evidence="9">
    <location>
        <begin position="330"/>
        <end position="374"/>
    </location>
</feature>
<comment type="similarity">
    <text evidence="2">In the N-terminal section; belongs to the phytochrome family.</text>
</comment>
<dbReference type="InterPro" id="IPR011006">
    <property type="entry name" value="CheY-like_superfamily"/>
</dbReference>
<dbReference type="SMART" id="SM00448">
    <property type="entry name" value="REC"/>
    <property type="match status" value="1"/>
</dbReference>
<dbReference type="PROSITE" id="PS50109">
    <property type="entry name" value="HIS_KIN"/>
    <property type="match status" value="1"/>
</dbReference>
<feature type="domain" description="Histidine kinase" evidence="11">
    <location>
        <begin position="395"/>
        <end position="609"/>
    </location>
</feature>
<dbReference type="SMART" id="SM00388">
    <property type="entry name" value="HisKA"/>
    <property type="match status" value="1"/>
</dbReference>
<dbReference type="PROSITE" id="PS50046">
    <property type="entry name" value="PHYTOCHROME_2"/>
    <property type="match status" value="1"/>
</dbReference>
<dbReference type="InterPro" id="IPR036097">
    <property type="entry name" value="HisK_dim/P_sf"/>
</dbReference>
<dbReference type="EMBL" id="JADEXP010000289">
    <property type="protein sequence ID" value="MBE9069547.1"/>
    <property type="molecule type" value="Genomic_DNA"/>
</dbReference>
<comment type="caution">
    <text evidence="13">The sequence shown here is derived from an EMBL/GenBank/DDBJ whole genome shotgun (WGS) entry which is preliminary data.</text>
</comment>
<evidence type="ECO:0000256" key="6">
    <source>
        <dbReference type="ARBA" id="ARBA00022777"/>
    </source>
</evidence>
<dbReference type="SUPFAM" id="SSF55781">
    <property type="entry name" value="GAF domain-like"/>
    <property type="match status" value="1"/>
</dbReference>
<dbReference type="Gene3D" id="3.30.565.10">
    <property type="entry name" value="Histidine kinase-like ATPase, C-terminal domain"/>
    <property type="match status" value="1"/>
</dbReference>
<dbReference type="InterPro" id="IPR003594">
    <property type="entry name" value="HATPase_dom"/>
</dbReference>
<dbReference type="EC" id="2.7.13.3" evidence="3"/>
<dbReference type="Gene3D" id="3.40.50.2300">
    <property type="match status" value="1"/>
</dbReference>
<dbReference type="Pfam" id="PF00512">
    <property type="entry name" value="HisKA"/>
    <property type="match status" value="1"/>
</dbReference>
<evidence type="ECO:0000256" key="7">
    <source>
        <dbReference type="ARBA" id="ARBA00023012"/>
    </source>
</evidence>
<dbReference type="CDD" id="cd00082">
    <property type="entry name" value="HisKA"/>
    <property type="match status" value="1"/>
</dbReference>
<comment type="catalytic activity">
    <reaction evidence="1">
        <text>ATP + protein L-histidine = ADP + protein N-phospho-L-histidine.</text>
        <dbReference type="EC" id="2.7.13.3"/>
    </reaction>
</comment>
<evidence type="ECO:0000256" key="3">
    <source>
        <dbReference type="ARBA" id="ARBA00012438"/>
    </source>
</evidence>
<dbReference type="Pfam" id="PF02518">
    <property type="entry name" value="HATPase_c"/>
    <property type="match status" value="1"/>
</dbReference>
<evidence type="ECO:0000256" key="9">
    <source>
        <dbReference type="SAM" id="Coils"/>
    </source>
</evidence>
<evidence type="ECO:0000256" key="1">
    <source>
        <dbReference type="ARBA" id="ARBA00000085"/>
    </source>
</evidence>
<keyword evidence="6" id="KW-0418">Kinase</keyword>
<dbReference type="InterPro" id="IPR003661">
    <property type="entry name" value="HisK_dim/P_dom"/>
</dbReference>
<dbReference type="InterPro" id="IPR005467">
    <property type="entry name" value="His_kinase_dom"/>
</dbReference>
<dbReference type="SUPFAM" id="SSF47384">
    <property type="entry name" value="Homodimeric domain of signal transducing histidine kinase"/>
    <property type="match status" value="1"/>
</dbReference>
<dbReference type="SMART" id="SM00065">
    <property type="entry name" value="GAF"/>
    <property type="match status" value="1"/>
</dbReference>
<evidence type="ECO:0000256" key="5">
    <source>
        <dbReference type="ARBA" id="ARBA00022679"/>
    </source>
</evidence>
<dbReference type="InterPro" id="IPR001789">
    <property type="entry name" value="Sig_transdc_resp-reg_receiver"/>
</dbReference>
<keyword evidence="9" id="KW-0175">Coiled coil</keyword>
<dbReference type="Pfam" id="PF01590">
    <property type="entry name" value="GAF"/>
    <property type="match status" value="1"/>
</dbReference>
<organism evidence="13 14">
    <name type="scientific">Leptolyngbya cf. ectocarpi LEGE 11479</name>
    <dbReference type="NCBI Taxonomy" id="1828722"/>
    <lineage>
        <taxon>Bacteria</taxon>
        <taxon>Bacillati</taxon>
        <taxon>Cyanobacteriota</taxon>
        <taxon>Cyanophyceae</taxon>
        <taxon>Leptolyngbyales</taxon>
        <taxon>Leptolyngbyaceae</taxon>
        <taxon>Leptolyngbya group</taxon>
        <taxon>Leptolyngbya</taxon>
    </lineage>
</organism>
<feature type="domain" description="Phytochrome chromophore attachment site" evidence="10">
    <location>
        <begin position="181"/>
        <end position="336"/>
    </location>
</feature>
<dbReference type="SUPFAM" id="SSF52172">
    <property type="entry name" value="CheY-like"/>
    <property type="match status" value="1"/>
</dbReference>
<dbReference type="InterPro" id="IPR004358">
    <property type="entry name" value="Sig_transdc_His_kin-like_C"/>
</dbReference>
<dbReference type="SUPFAM" id="SSF55874">
    <property type="entry name" value="ATPase domain of HSP90 chaperone/DNA topoisomerase II/histidine kinase"/>
    <property type="match status" value="1"/>
</dbReference>
<keyword evidence="4 8" id="KW-0597">Phosphoprotein</keyword>
<evidence type="ECO:0000259" key="10">
    <source>
        <dbReference type="PROSITE" id="PS50046"/>
    </source>
</evidence>
<dbReference type="PANTHER" id="PTHR43304">
    <property type="entry name" value="PHYTOCHROME-LIKE PROTEIN CPH1"/>
    <property type="match status" value="1"/>
</dbReference>
<dbReference type="FunFam" id="3.30.565.10:FF:000006">
    <property type="entry name" value="Sensor histidine kinase WalK"/>
    <property type="match status" value="1"/>
</dbReference>
<feature type="domain" description="Response regulatory" evidence="12">
    <location>
        <begin position="28"/>
        <end position="149"/>
    </location>
</feature>
<dbReference type="AlphaFoldDB" id="A0A929FBY5"/>
<evidence type="ECO:0000256" key="2">
    <source>
        <dbReference type="ARBA" id="ARBA00006402"/>
    </source>
</evidence>
<dbReference type="PRINTS" id="PR00344">
    <property type="entry name" value="BCTRLSENSOR"/>
</dbReference>
<dbReference type="GO" id="GO:0000155">
    <property type="term" value="F:phosphorelay sensor kinase activity"/>
    <property type="evidence" value="ECO:0007669"/>
    <property type="project" value="InterPro"/>
</dbReference>
<dbReference type="Gene3D" id="1.10.287.130">
    <property type="match status" value="1"/>
</dbReference>
<dbReference type="InterPro" id="IPR052162">
    <property type="entry name" value="Sensor_kinase/Photoreceptor"/>
</dbReference>
<dbReference type="Pfam" id="PF00072">
    <property type="entry name" value="Response_reg"/>
    <property type="match status" value="1"/>
</dbReference>
<evidence type="ECO:0000256" key="4">
    <source>
        <dbReference type="ARBA" id="ARBA00022553"/>
    </source>
</evidence>
<dbReference type="InterPro" id="IPR029016">
    <property type="entry name" value="GAF-like_dom_sf"/>
</dbReference>
<evidence type="ECO:0000313" key="14">
    <source>
        <dbReference type="Proteomes" id="UP000615026"/>
    </source>
</evidence>
<evidence type="ECO:0000313" key="13">
    <source>
        <dbReference type="EMBL" id="MBE9069547.1"/>
    </source>
</evidence>
<dbReference type="Gene3D" id="3.30.450.40">
    <property type="match status" value="1"/>
</dbReference>
<feature type="modified residue" description="4-aspartylphosphate" evidence="8">
    <location>
        <position position="84"/>
    </location>
</feature>
<proteinExistence type="inferred from homology"/>
<reference evidence="13" key="1">
    <citation type="submission" date="2020-10" db="EMBL/GenBank/DDBJ databases">
        <authorList>
            <person name="Castelo-Branco R."/>
            <person name="Eusebio N."/>
            <person name="Adriana R."/>
            <person name="Vieira A."/>
            <person name="Brugerolle De Fraissinette N."/>
            <person name="Rezende De Castro R."/>
            <person name="Schneider M.P."/>
            <person name="Vasconcelos V."/>
            <person name="Leao P.N."/>
        </authorList>
    </citation>
    <scope>NUCLEOTIDE SEQUENCE</scope>
    <source>
        <strain evidence="13">LEGE 11479</strain>
    </source>
</reference>
<evidence type="ECO:0000256" key="8">
    <source>
        <dbReference type="PROSITE-ProRule" id="PRU00169"/>
    </source>
</evidence>
<protein>
    <recommendedName>
        <fullName evidence="3">histidine kinase</fullName>
        <ecNumber evidence="3">2.7.13.3</ecNumber>
    </recommendedName>
</protein>
<dbReference type="PROSITE" id="PS50110">
    <property type="entry name" value="RESPONSE_REGULATORY"/>
    <property type="match status" value="1"/>
</dbReference>
<keyword evidence="5" id="KW-0808">Transferase</keyword>
<evidence type="ECO:0000259" key="11">
    <source>
        <dbReference type="PROSITE" id="PS50109"/>
    </source>
</evidence>
<dbReference type="InterPro" id="IPR036890">
    <property type="entry name" value="HATPase_C_sf"/>
</dbReference>
<dbReference type="PANTHER" id="PTHR43304:SF1">
    <property type="entry name" value="PAC DOMAIN-CONTAINING PROTEIN"/>
    <property type="match status" value="1"/>
</dbReference>
<sequence>MSRAGHVVGEGVVDNGDMDYTPSQTIPTVLIIDDSPEDRDIFRRFLNQDPKATYRILEAESGEEGIQQLDQLQMQSGCNLVLLDFYLPDMTGVDILRQIKQQSMAMPVLMLTGLGDEQMATQALRLGAQDYIVKQQLTAEVLQFAVRTALRQSKLQIQLSTYEAQQTLIRDIALRIRQSLNLQDILQRAVVEVKQLLHCDRVIIYRFLPNGDGVVEVEALQPGWMSILGKVIHEPCLAGGWNQKYLQGETTAIEDINTADLESCHHDLLARLQVRANLVIPIAISSPHPSDETLALADVEGHDESILWGLLIAHHCTSARQWQRLETQLLEQLAAQLSIAIQQAELYQQMHLSNQRLEATVQARTAALKQANAELCRLNESLRVSNQDLEQFAYIASHDLREPLRKVKSFAELLAKRYQGQLDETADRYIHYVTDGAVRMQTLINDLLAYSRWGKQTLGKAPTDLNQVLSRTLETLSETIHQKQAVVSANVLPVLSVDALQIEQVFKNLLDNALKYSRDDCPPRITITAEDRGTDWRLTVQDNGIGIAAEFCDRIFILFQRLHTQSEYSGTGIGLAICKKIIERHGGEIGITSTPHHGATFWFTLPSPSGAGKEPTHQT</sequence>